<organism evidence="1 2">
    <name type="scientific">Dreissena polymorpha</name>
    <name type="common">Zebra mussel</name>
    <name type="synonym">Mytilus polymorpha</name>
    <dbReference type="NCBI Taxonomy" id="45954"/>
    <lineage>
        <taxon>Eukaryota</taxon>
        <taxon>Metazoa</taxon>
        <taxon>Spiralia</taxon>
        <taxon>Lophotrochozoa</taxon>
        <taxon>Mollusca</taxon>
        <taxon>Bivalvia</taxon>
        <taxon>Autobranchia</taxon>
        <taxon>Heteroconchia</taxon>
        <taxon>Euheterodonta</taxon>
        <taxon>Imparidentia</taxon>
        <taxon>Neoheterodontei</taxon>
        <taxon>Myida</taxon>
        <taxon>Dreissenoidea</taxon>
        <taxon>Dreissenidae</taxon>
        <taxon>Dreissena</taxon>
    </lineage>
</organism>
<reference evidence="1" key="1">
    <citation type="journal article" date="2019" name="bioRxiv">
        <title>The Genome of the Zebra Mussel, Dreissena polymorpha: A Resource for Invasive Species Research.</title>
        <authorList>
            <person name="McCartney M.A."/>
            <person name="Auch B."/>
            <person name="Kono T."/>
            <person name="Mallez S."/>
            <person name="Zhang Y."/>
            <person name="Obille A."/>
            <person name="Becker A."/>
            <person name="Abrahante J.E."/>
            <person name="Garbe J."/>
            <person name="Badalamenti J.P."/>
            <person name="Herman A."/>
            <person name="Mangelson H."/>
            <person name="Liachko I."/>
            <person name="Sullivan S."/>
            <person name="Sone E.D."/>
            <person name="Koren S."/>
            <person name="Silverstein K.A.T."/>
            <person name="Beckman K.B."/>
            <person name="Gohl D.M."/>
        </authorList>
    </citation>
    <scope>NUCLEOTIDE SEQUENCE</scope>
    <source>
        <strain evidence="1">Duluth1</strain>
        <tissue evidence="1">Whole animal</tissue>
    </source>
</reference>
<gene>
    <name evidence="1" type="ORF">DPMN_007901</name>
</gene>
<dbReference type="AlphaFoldDB" id="A0A9D4MXT6"/>
<sequence length="133" mass="15377">MMSIKQYEVTLSSLEEAKPNADRSEDVQQRMKPGKQELLNGKYIKCKLPRLTEESFEEWKLEVKTMMASLLYCPDALLHGVRSSISNSSRNMRRVLQTIGTKATTREIMAKLENIYGDRNPGEFHLVEFHRAK</sequence>
<dbReference type="EMBL" id="JAIWYP010000001">
    <property type="protein sequence ID" value="KAH3883931.1"/>
    <property type="molecule type" value="Genomic_DNA"/>
</dbReference>
<keyword evidence="2" id="KW-1185">Reference proteome</keyword>
<proteinExistence type="predicted"/>
<name>A0A9D4MXT6_DREPO</name>
<accession>A0A9D4MXT6</accession>
<comment type="caution">
    <text evidence="1">The sequence shown here is derived from an EMBL/GenBank/DDBJ whole genome shotgun (WGS) entry which is preliminary data.</text>
</comment>
<reference evidence="1" key="2">
    <citation type="submission" date="2020-11" db="EMBL/GenBank/DDBJ databases">
        <authorList>
            <person name="McCartney M.A."/>
            <person name="Auch B."/>
            <person name="Kono T."/>
            <person name="Mallez S."/>
            <person name="Becker A."/>
            <person name="Gohl D.M."/>
            <person name="Silverstein K.A.T."/>
            <person name="Koren S."/>
            <person name="Bechman K.B."/>
            <person name="Herman A."/>
            <person name="Abrahante J.E."/>
            <person name="Garbe J."/>
        </authorList>
    </citation>
    <scope>NUCLEOTIDE SEQUENCE</scope>
    <source>
        <strain evidence="1">Duluth1</strain>
        <tissue evidence="1">Whole animal</tissue>
    </source>
</reference>
<evidence type="ECO:0000313" key="1">
    <source>
        <dbReference type="EMBL" id="KAH3883931.1"/>
    </source>
</evidence>
<dbReference type="Proteomes" id="UP000828390">
    <property type="component" value="Unassembled WGS sequence"/>
</dbReference>
<evidence type="ECO:0000313" key="2">
    <source>
        <dbReference type="Proteomes" id="UP000828390"/>
    </source>
</evidence>
<protein>
    <submittedName>
        <fullName evidence="1">Uncharacterized protein</fullName>
    </submittedName>
</protein>